<dbReference type="SUPFAM" id="SSF56281">
    <property type="entry name" value="Metallo-hydrolase/oxidoreductase"/>
    <property type="match status" value="1"/>
</dbReference>
<evidence type="ECO:0008006" key="3">
    <source>
        <dbReference type="Google" id="ProtNLM"/>
    </source>
</evidence>
<reference evidence="1 2" key="1">
    <citation type="submission" date="2017-07" db="EMBL/GenBank/DDBJ databases">
        <title>Isolation and whole genome analysis of endospore-forming bacteria from heroin.</title>
        <authorList>
            <person name="Kalinowski J."/>
            <person name="Ahrens B."/>
            <person name="Al-Dilaimi A."/>
            <person name="Winkler A."/>
            <person name="Wibberg D."/>
            <person name="Schleenbecker U."/>
            <person name="Ruckert C."/>
            <person name="Wolfel R."/>
            <person name="Grass G."/>
        </authorList>
    </citation>
    <scope>NUCLEOTIDE SEQUENCE [LARGE SCALE GENOMIC DNA]</scope>
    <source>
        <strain evidence="1 2">7523-2</strain>
    </source>
</reference>
<dbReference type="AlphaFoldDB" id="A0A268S452"/>
<organism evidence="1 2">
    <name type="scientific">Shouchella clausii</name>
    <name type="common">Alkalihalobacillus clausii</name>
    <dbReference type="NCBI Taxonomy" id="79880"/>
    <lineage>
        <taxon>Bacteria</taxon>
        <taxon>Bacillati</taxon>
        <taxon>Bacillota</taxon>
        <taxon>Bacilli</taxon>
        <taxon>Bacillales</taxon>
        <taxon>Bacillaceae</taxon>
        <taxon>Shouchella</taxon>
    </lineage>
</organism>
<gene>
    <name evidence="1" type="ORF">CHH61_03980</name>
</gene>
<sequence length="321" mass="37520">MSFAFINNPTYENEELKSVYNKWRQRQFGKRIPVHVFGSGSEGNSVYLKPYRTLIDLGLTYKVYQEYKPTFFLDVDYIILTHHHGDHLNPATLNRVLQNYPHIRIIMSDFMWNMITSDDFKPEYEKRKKGERVPFGHDPVFRTDESGHRIKKQSKWAPSFLKYKSKFRIAAPEMLKTHDGKAFLFEPLTVKHGDIVNIAVQISDPELEFEFLYASDLDNLGGERAFTDCYGNTQHVTGLNQNRRYTCMFLEANYDETLLQNWYDNLSEDDPEYRGKKARADGNLRHISEQEASAYIKQHLDENGLFVPLHASKTFGTLHQS</sequence>
<accession>A0A268S452</accession>
<name>A0A268S452_SHOCL</name>
<dbReference type="Gene3D" id="3.60.15.10">
    <property type="entry name" value="Ribonuclease Z/Hydroxyacylglutathione hydrolase-like"/>
    <property type="match status" value="1"/>
</dbReference>
<proteinExistence type="predicted"/>
<dbReference type="Proteomes" id="UP000216133">
    <property type="component" value="Unassembled WGS sequence"/>
</dbReference>
<comment type="caution">
    <text evidence="1">The sequence shown here is derived from an EMBL/GenBank/DDBJ whole genome shotgun (WGS) entry which is preliminary data.</text>
</comment>
<dbReference type="RefSeq" id="WP_095327875.1">
    <property type="nucleotide sequence ID" value="NZ_NPBS01000018.1"/>
</dbReference>
<evidence type="ECO:0000313" key="2">
    <source>
        <dbReference type="Proteomes" id="UP000216133"/>
    </source>
</evidence>
<dbReference type="EMBL" id="NPBS01000018">
    <property type="protein sequence ID" value="PAF27295.1"/>
    <property type="molecule type" value="Genomic_DNA"/>
</dbReference>
<dbReference type="InterPro" id="IPR036866">
    <property type="entry name" value="RibonucZ/Hydroxyglut_hydro"/>
</dbReference>
<protein>
    <recommendedName>
        <fullName evidence="3">MBL fold metallo-hydrolase</fullName>
    </recommendedName>
</protein>
<evidence type="ECO:0000313" key="1">
    <source>
        <dbReference type="EMBL" id="PAF27295.1"/>
    </source>
</evidence>